<dbReference type="InterPro" id="IPR021259">
    <property type="entry name" value="DUF2817"/>
</dbReference>
<sequence length="357" mass="39351">MKNLFSDTYFEARTRFVDATKVQSYRSSESGPEGQPLSTDVAYLGDPDANSLLVTIAGTHGVEGYCGSAAQLSLLQSQLAGSLGGSVGILLIHALNAYGFAWDRRVTAEGCDLNRNFVDFSKPLPENPGYDELADHLVPSDLSAESLAVAERAIAEFRATRGETAFQTARKKGQYSRPEGMFFGGKCPSEPRQVLEKISLDYRVAQRQKVIVVDYHTGLGPYGYGELQTETSSGLEGYHRAFEIFGPSVTSPDLGTSSSVAITGTQDEFWQRELGSRHTYVCLEFGTSSPDKGREVLRNDHWLFAYHPDQANTEIGKHIRNATREHYNPALPDWQEMVLSRCDQVHRQALAALTQAK</sequence>
<gene>
    <name evidence="1" type="ORF">CUJ84_pRLN3000316</name>
</gene>
<dbReference type="AlphaFoldDB" id="A0A2K9ZHB5"/>
<evidence type="ECO:0008006" key="3">
    <source>
        <dbReference type="Google" id="ProtNLM"/>
    </source>
</evidence>
<proteinExistence type="predicted"/>
<dbReference type="RefSeq" id="WP_105009860.1">
    <property type="nucleotide sequence ID" value="NZ_CP025015.1"/>
</dbReference>
<dbReference type="Gene3D" id="3.40.630.10">
    <property type="entry name" value="Zn peptidases"/>
    <property type="match status" value="1"/>
</dbReference>
<dbReference type="CDD" id="cd06233">
    <property type="entry name" value="M14-like"/>
    <property type="match status" value="1"/>
</dbReference>
<reference evidence="1 2" key="1">
    <citation type="submission" date="2017-11" db="EMBL/GenBank/DDBJ databases">
        <title>Complete genome of Rhizobium leguminosarum Norway, an ineffective micro-symbiont.</title>
        <authorList>
            <person name="Hoffrichter A."/>
            <person name="Liang J."/>
            <person name="Brachmann A."/>
            <person name="Marin M."/>
        </authorList>
    </citation>
    <scope>NUCLEOTIDE SEQUENCE [LARGE SCALE GENOMIC DNA]</scope>
    <source>
        <strain evidence="1 2">Norway</strain>
        <plasmid evidence="2">prln3</plasmid>
    </source>
</reference>
<dbReference type="SUPFAM" id="SSF53187">
    <property type="entry name" value="Zn-dependent exopeptidases"/>
    <property type="match status" value="1"/>
</dbReference>
<accession>A0A2K9ZHB5</accession>
<organism evidence="1 2">
    <name type="scientific">Rhizobium leguminosarum</name>
    <dbReference type="NCBI Taxonomy" id="384"/>
    <lineage>
        <taxon>Bacteria</taxon>
        <taxon>Pseudomonadati</taxon>
        <taxon>Pseudomonadota</taxon>
        <taxon>Alphaproteobacteria</taxon>
        <taxon>Hyphomicrobiales</taxon>
        <taxon>Rhizobiaceae</taxon>
        <taxon>Rhizobium/Agrobacterium group</taxon>
        <taxon>Rhizobium</taxon>
    </lineage>
</organism>
<protein>
    <recommendedName>
        <fullName evidence="3">DUF2817 domain-containing protein</fullName>
    </recommendedName>
</protein>
<geneLocation type="plasmid" evidence="2">
    <name>prln3</name>
</geneLocation>
<evidence type="ECO:0000313" key="2">
    <source>
        <dbReference type="Proteomes" id="UP000238523"/>
    </source>
</evidence>
<name>A0A2K9ZHB5_RHILE</name>
<dbReference type="Proteomes" id="UP000238523">
    <property type="component" value="Plasmid pRLN3"/>
</dbReference>
<keyword evidence="1" id="KW-0614">Plasmid</keyword>
<evidence type="ECO:0000313" key="1">
    <source>
        <dbReference type="EMBL" id="AUW47441.1"/>
    </source>
</evidence>
<dbReference type="EMBL" id="CP025015">
    <property type="protein sequence ID" value="AUW47441.1"/>
    <property type="molecule type" value="Genomic_DNA"/>
</dbReference>
<dbReference type="Pfam" id="PF10994">
    <property type="entry name" value="DUF2817"/>
    <property type="match status" value="1"/>
</dbReference>